<comment type="subcellular location">
    <subcellularLocation>
        <location evidence="1">Nucleus</location>
        <location evidence="1">Nucleoplasm</location>
    </subcellularLocation>
</comment>
<dbReference type="Gene3D" id="6.20.210.20">
    <property type="entry name" value="THAP domain"/>
    <property type="match status" value="1"/>
</dbReference>
<evidence type="ECO:0000256" key="12">
    <source>
        <dbReference type="PROSITE-ProRule" id="PRU00309"/>
    </source>
</evidence>
<proteinExistence type="inferred from homology"/>
<dbReference type="GO" id="GO:0008270">
    <property type="term" value="F:zinc ion binding"/>
    <property type="evidence" value="ECO:0007669"/>
    <property type="project" value="UniProtKB-KW"/>
</dbReference>
<comment type="similarity">
    <text evidence="2">Belongs to the THAP1 family.</text>
</comment>
<reference evidence="15" key="1">
    <citation type="journal article" date="2020" name="Cell">
        <title>Large-Scale Comparative Analyses of Tick Genomes Elucidate Their Genetic Diversity and Vector Capacities.</title>
        <authorList>
            <consortium name="Tick Genome and Microbiome Consortium (TIGMIC)"/>
            <person name="Jia N."/>
            <person name="Wang J."/>
            <person name="Shi W."/>
            <person name="Du L."/>
            <person name="Sun Y."/>
            <person name="Zhan W."/>
            <person name="Jiang J.F."/>
            <person name="Wang Q."/>
            <person name="Zhang B."/>
            <person name="Ji P."/>
            <person name="Bell-Sakyi L."/>
            <person name="Cui X.M."/>
            <person name="Yuan T.T."/>
            <person name="Jiang B.G."/>
            <person name="Yang W.F."/>
            <person name="Lam T.T."/>
            <person name="Chang Q.C."/>
            <person name="Ding S.J."/>
            <person name="Wang X.J."/>
            <person name="Zhu J.G."/>
            <person name="Ruan X.D."/>
            <person name="Zhao L."/>
            <person name="Wei J.T."/>
            <person name="Ye R.Z."/>
            <person name="Que T.C."/>
            <person name="Du C.H."/>
            <person name="Zhou Y.H."/>
            <person name="Cheng J.X."/>
            <person name="Dai P.F."/>
            <person name="Guo W.B."/>
            <person name="Han X.H."/>
            <person name="Huang E.J."/>
            <person name="Li L.F."/>
            <person name="Wei W."/>
            <person name="Gao Y.C."/>
            <person name="Liu J.Z."/>
            <person name="Shao H.Z."/>
            <person name="Wang X."/>
            <person name="Wang C.C."/>
            <person name="Yang T.C."/>
            <person name="Huo Q.B."/>
            <person name="Li W."/>
            <person name="Chen H.Y."/>
            <person name="Chen S.E."/>
            <person name="Zhou L.G."/>
            <person name="Ni X.B."/>
            <person name="Tian J.H."/>
            <person name="Sheng Y."/>
            <person name="Liu T."/>
            <person name="Pan Y.S."/>
            <person name="Xia L.Y."/>
            <person name="Li J."/>
            <person name="Zhao F."/>
            <person name="Cao W.C."/>
        </authorList>
    </citation>
    <scope>NUCLEOTIDE SEQUENCE</scope>
    <source>
        <strain evidence="15">Rmic-2018</strain>
    </source>
</reference>
<dbReference type="EMBL" id="JABSTU010000010">
    <property type="protein sequence ID" value="KAH8018670.1"/>
    <property type="molecule type" value="Genomic_DNA"/>
</dbReference>
<evidence type="ECO:0000256" key="6">
    <source>
        <dbReference type="ARBA" id="ARBA00023015"/>
    </source>
</evidence>
<dbReference type="GO" id="GO:0043565">
    <property type="term" value="F:sequence-specific DNA binding"/>
    <property type="evidence" value="ECO:0007669"/>
    <property type="project" value="InterPro"/>
</dbReference>
<name>A0A9J6DA19_RHIMP</name>
<evidence type="ECO:0000256" key="5">
    <source>
        <dbReference type="ARBA" id="ARBA00022833"/>
    </source>
</evidence>
<feature type="region of interest" description="Disordered" evidence="13">
    <location>
        <begin position="212"/>
        <end position="231"/>
    </location>
</feature>
<reference evidence="15" key="2">
    <citation type="submission" date="2021-09" db="EMBL/GenBank/DDBJ databases">
        <authorList>
            <person name="Jia N."/>
            <person name="Wang J."/>
            <person name="Shi W."/>
            <person name="Du L."/>
            <person name="Sun Y."/>
            <person name="Zhan W."/>
            <person name="Jiang J."/>
            <person name="Wang Q."/>
            <person name="Zhang B."/>
            <person name="Ji P."/>
            <person name="Sakyi L.B."/>
            <person name="Cui X."/>
            <person name="Yuan T."/>
            <person name="Jiang B."/>
            <person name="Yang W."/>
            <person name="Lam T.T.-Y."/>
            <person name="Chang Q."/>
            <person name="Ding S."/>
            <person name="Wang X."/>
            <person name="Zhu J."/>
            <person name="Ruan X."/>
            <person name="Zhao L."/>
            <person name="Wei J."/>
            <person name="Que T."/>
            <person name="Du C."/>
            <person name="Cheng J."/>
            <person name="Dai P."/>
            <person name="Han X."/>
            <person name="Huang E."/>
            <person name="Gao Y."/>
            <person name="Liu J."/>
            <person name="Shao H."/>
            <person name="Ye R."/>
            <person name="Li L."/>
            <person name="Wei W."/>
            <person name="Wang X."/>
            <person name="Wang C."/>
            <person name="Huo Q."/>
            <person name="Li W."/>
            <person name="Guo W."/>
            <person name="Chen H."/>
            <person name="Chen S."/>
            <person name="Zhou L."/>
            <person name="Zhou L."/>
            <person name="Ni X."/>
            <person name="Tian J."/>
            <person name="Zhou Y."/>
            <person name="Sheng Y."/>
            <person name="Liu T."/>
            <person name="Pan Y."/>
            <person name="Xia L."/>
            <person name="Li J."/>
            <person name="Zhao F."/>
            <person name="Cao W."/>
        </authorList>
    </citation>
    <scope>NUCLEOTIDE SEQUENCE</scope>
    <source>
        <strain evidence="15">Rmic-2018</strain>
        <tissue evidence="15">Larvae</tissue>
    </source>
</reference>
<evidence type="ECO:0000256" key="9">
    <source>
        <dbReference type="ARBA" id="ARBA00023163"/>
    </source>
</evidence>
<keyword evidence="6" id="KW-0805">Transcription regulation</keyword>
<keyword evidence="11" id="KW-0131">Cell cycle</keyword>
<dbReference type="SMART" id="SM00692">
    <property type="entry name" value="DM3"/>
    <property type="match status" value="1"/>
</dbReference>
<keyword evidence="9" id="KW-0804">Transcription</keyword>
<evidence type="ECO:0000256" key="10">
    <source>
        <dbReference type="ARBA" id="ARBA00023242"/>
    </source>
</evidence>
<evidence type="ECO:0000256" key="2">
    <source>
        <dbReference type="ARBA" id="ARBA00006177"/>
    </source>
</evidence>
<feature type="compositionally biased region" description="Acidic residues" evidence="13">
    <location>
        <begin position="130"/>
        <end position="139"/>
    </location>
</feature>
<dbReference type="VEuPathDB" id="VectorBase:LOC119161802"/>
<keyword evidence="7" id="KW-0175">Coiled coil</keyword>
<gene>
    <name evidence="15" type="ORF">HPB51_010391</name>
</gene>
<evidence type="ECO:0000259" key="14">
    <source>
        <dbReference type="PROSITE" id="PS50950"/>
    </source>
</evidence>
<keyword evidence="4 12" id="KW-0863">Zinc-finger</keyword>
<keyword evidence="8 12" id="KW-0238">DNA-binding</keyword>
<dbReference type="InterPro" id="IPR006612">
    <property type="entry name" value="THAP_Znf"/>
</dbReference>
<accession>A0A9J6DA19</accession>
<dbReference type="InterPro" id="IPR026516">
    <property type="entry name" value="THAP1/10"/>
</dbReference>
<evidence type="ECO:0000256" key="13">
    <source>
        <dbReference type="SAM" id="MobiDB-lite"/>
    </source>
</evidence>
<keyword evidence="5" id="KW-0862">Zinc</keyword>
<evidence type="ECO:0000256" key="4">
    <source>
        <dbReference type="ARBA" id="ARBA00022771"/>
    </source>
</evidence>
<keyword evidence="16" id="KW-1185">Reference proteome</keyword>
<dbReference type="PANTHER" id="PTHR46600">
    <property type="entry name" value="THAP DOMAIN-CONTAINING"/>
    <property type="match status" value="1"/>
</dbReference>
<feature type="compositionally biased region" description="Polar residues" evidence="13">
    <location>
        <begin position="215"/>
        <end position="231"/>
    </location>
</feature>
<dbReference type="SMART" id="SM00980">
    <property type="entry name" value="THAP"/>
    <property type="match status" value="1"/>
</dbReference>
<evidence type="ECO:0000313" key="16">
    <source>
        <dbReference type="Proteomes" id="UP000821866"/>
    </source>
</evidence>
<evidence type="ECO:0000256" key="7">
    <source>
        <dbReference type="ARBA" id="ARBA00023054"/>
    </source>
</evidence>
<sequence>MPLCKSDEKKKVPGLSFDEVPAAADVQEKWLAAIRRDGSSPNATSCYTKVCSRHFGVEDFLEGKRRRLKKGAVPSVFEDYPKHLQPKGSAERSTASIEKQACAPLKVGSGHATSGATGLLPPAAPTPPEPEWEEPEPMDTADSVSQTDQRNDVTHDKEGALKPRACDRGIQVDSRQKSSLLTTKKAKWKRKEKDLRNQALTTVENPTPRLRAFSTADSNDWTTTNPANTAALSADEFPNRTDLADKANAV</sequence>
<dbReference type="Pfam" id="PF05485">
    <property type="entry name" value="THAP"/>
    <property type="match status" value="1"/>
</dbReference>
<evidence type="ECO:0000313" key="15">
    <source>
        <dbReference type="EMBL" id="KAH8018670.1"/>
    </source>
</evidence>
<evidence type="ECO:0000256" key="8">
    <source>
        <dbReference type="ARBA" id="ARBA00023125"/>
    </source>
</evidence>
<protein>
    <recommendedName>
        <fullName evidence="14">THAP-type domain-containing protein</fullName>
    </recommendedName>
</protein>
<dbReference type="AlphaFoldDB" id="A0A9J6DA19"/>
<dbReference type="Proteomes" id="UP000821866">
    <property type="component" value="Chromosome 8"/>
</dbReference>
<dbReference type="PANTHER" id="PTHR46600:SF1">
    <property type="entry name" value="THAP DOMAIN-CONTAINING PROTEIN 1"/>
    <property type="match status" value="1"/>
</dbReference>
<evidence type="ECO:0000256" key="1">
    <source>
        <dbReference type="ARBA" id="ARBA00004642"/>
    </source>
</evidence>
<feature type="domain" description="THAP-type" evidence="14">
    <location>
        <begin position="1"/>
        <end position="77"/>
    </location>
</feature>
<organism evidence="15 16">
    <name type="scientific">Rhipicephalus microplus</name>
    <name type="common">Cattle tick</name>
    <name type="synonym">Boophilus microplus</name>
    <dbReference type="NCBI Taxonomy" id="6941"/>
    <lineage>
        <taxon>Eukaryota</taxon>
        <taxon>Metazoa</taxon>
        <taxon>Ecdysozoa</taxon>
        <taxon>Arthropoda</taxon>
        <taxon>Chelicerata</taxon>
        <taxon>Arachnida</taxon>
        <taxon>Acari</taxon>
        <taxon>Parasitiformes</taxon>
        <taxon>Ixodida</taxon>
        <taxon>Ixodoidea</taxon>
        <taxon>Ixodidae</taxon>
        <taxon>Rhipicephalinae</taxon>
        <taxon>Rhipicephalus</taxon>
        <taxon>Boophilus</taxon>
    </lineage>
</organism>
<dbReference type="InterPro" id="IPR038441">
    <property type="entry name" value="THAP_Znf_sf"/>
</dbReference>
<feature type="compositionally biased region" description="Basic and acidic residues" evidence="13">
    <location>
        <begin position="149"/>
        <end position="167"/>
    </location>
</feature>
<keyword evidence="3" id="KW-0479">Metal-binding</keyword>
<comment type="caution">
    <text evidence="15">The sequence shown here is derived from an EMBL/GenBank/DDBJ whole genome shotgun (WGS) entry which is preliminary data.</text>
</comment>
<evidence type="ECO:0000256" key="11">
    <source>
        <dbReference type="ARBA" id="ARBA00023306"/>
    </source>
</evidence>
<dbReference type="GO" id="GO:0005654">
    <property type="term" value="C:nucleoplasm"/>
    <property type="evidence" value="ECO:0007669"/>
    <property type="project" value="UniProtKB-SubCell"/>
</dbReference>
<feature type="region of interest" description="Disordered" evidence="13">
    <location>
        <begin position="106"/>
        <end position="196"/>
    </location>
</feature>
<dbReference type="PROSITE" id="PS50950">
    <property type="entry name" value="ZF_THAP"/>
    <property type="match status" value="1"/>
</dbReference>
<keyword evidence="10" id="KW-0539">Nucleus</keyword>
<evidence type="ECO:0000256" key="3">
    <source>
        <dbReference type="ARBA" id="ARBA00022723"/>
    </source>
</evidence>
<dbReference type="SUPFAM" id="SSF57716">
    <property type="entry name" value="Glucocorticoid receptor-like (DNA-binding domain)"/>
    <property type="match status" value="1"/>
</dbReference>